<comment type="caution">
    <text evidence="1">The sequence shown here is derived from an EMBL/GenBank/DDBJ whole genome shotgun (WGS) entry which is preliminary data.</text>
</comment>
<evidence type="ECO:0000313" key="2">
    <source>
        <dbReference type="Proteomes" id="UP000580250"/>
    </source>
</evidence>
<dbReference type="EMBL" id="CAJEWN010000328">
    <property type="protein sequence ID" value="CAD2178827.1"/>
    <property type="molecule type" value="Genomic_DNA"/>
</dbReference>
<reference evidence="1 2" key="1">
    <citation type="submission" date="2020-08" db="EMBL/GenBank/DDBJ databases">
        <authorList>
            <person name="Koutsovoulos G."/>
            <person name="Danchin GJ E."/>
        </authorList>
    </citation>
    <scope>NUCLEOTIDE SEQUENCE [LARGE SCALE GENOMIC DNA]</scope>
</reference>
<dbReference type="Proteomes" id="UP000580250">
    <property type="component" value="Unassembled WGS sequence"/>
</dbReference>
<accession>A0A6V7VV45</accession>
<protein>
    <submittedName>
        <fullName evidence="1">Uncharacterized protein</fullName>
    </submittedName>
</protein>
<dbReference type="Gene3D" id="2.60.40.640">
    <property type="match status" value="1"/>
</dbReference>
<name>A0A6V7VV45_MELEN</name>
<sequence>MYATKVREEMSKSSEDLANSEDAVLISNLKRQSLPAILPRRDYIRPCCQPRNIPPVHLEHFNVKLDEKDACFAPGDVIAGSVHIIASTIFNEKNKLINFKKCLHSSTENDDSLHINKLKMTVSGSARLKEENNKQNLIKNLQLGEHQFLFMEADLLVNAVNNINPSSEVRAGEVKTIKFEVKLDKILKNIVSFKIRLPQRGLVTSLESKSVSVLYTIQLELKYRDNSEFRNLIKIFLE</sequence>
<dbReference type="InterPro" id="IPR014752">
    <property type="entry name" value="Arrestin-like_C"/>
</dbReference>
<gene>
    <name evidence="1" type="ORF">MENT_LOCUS30787</name>
</gene>
<dbReference type="AlphaFoldDB" id="A0A6V7VV45"/>
<evidence type="ECO:0000313" key="1">
    <source>
        <dbReference type="EMBL" id="CAD2178827.1"/>
    </source>
</evidence>
<organism evidence="1 2">
    <name type="scientific">Meloidogyne enterolobii</name>
    <name type="common">Root-knot nematode worm</name>
    <name type="synonym">Meloidogyne mayaguensis</name>
    <dbReference type="NCBI Taxonomy" id="390850"/>
    <lineage>
        <taxon>Eukaryota</taxon>
        <taxon>Metazoa</taxon>
        <taxon>Ecdysozoa</taxon>
        <taxon>Nematoda</taxon>
        <taxon>Chromadorea</taxon>
        <taxon>Rhabditida</taxon>
        <taxon>Tylenchina</taxon>
        <taxon>Tylenchomorpha</taxon>
        <taxon>Tylenchoidea</taxon>
        <taxon>Meloidogynidae</taxon>
        <taxon>Meloidogyninae</taxon>
        <taxon>Meloidogyne</taxon>
    </lineage>
</organism>
<proteinExistence type="predicted"/>